<accession>A0A9Q0KLV2</accession>
<evidence type="ECO:0000256" key="3">
    <source>
        <dbReference type="ARBA" id="ARBA00022989"/>
    </source>
</evidence>
<name>A0A9Q0KLV2_9MAGN</name>
<evidence type="ECO:0000313" key="7">
    <source>
        <dbReference type="Proteomes" id="UP001141806"/>
    </source>
</evidence>
<protein>
    <submittedName>
        <fullName evidence="6">Uncharacterized protein</fullName>
    </submittedName>
</protein>
<dbReference type="EMBL" id="JAMYWD010000004">
    <property type="protein sequence ID" value="KAJ4972609.1"/>
    <property type="molecule type" value="Genomic_DNA"/>
</dbReference>
<evidence type="ECO:0000256" key="5">
    <source>
        <dbReference type="ARBA" id="ARBA00035114"/>
    </source>
</evidence>
<evidence type="ECO:0000313" key="6">
    <source>
        <dbReference type="EMBL" id="KAJ4972609.1"/>
    </source>
</evidence>
<dbReference type="Proteomes" id="UP001141806">
    <property type="component" value="Unassembled WGS sequence"/>
</dbReference>
<organism evidence="6 7">
    <name type="scientific">Protea cynaroides</name>
    <dbReference type="NCBI Taxonomy" id="273540"/>
    <lineage>
        <taxon>Eukaryota</taxon>
        <taxon>Viridiplantae</taxon>
        <taxon>Streptophyta</taxon>
        <taxon>Embryophyta</taxon>
        <taxon>Tracheophyta</taxon>
        <taxon>Spermatophyta</taxon>
        <taxon>Magnoliopsida</taxon>
        <taxon>Proteales</taxon>
        <taxon>Proteaceae</taxon>
        <taxon>Protea</taxon>
    </lineage>
</organism>
<dbReference type="GO" id="GO:0016020">
    <property type="term" value="C:membrane"/>
    <property type="evidence" value="ECO:0007669"/>
    <property type="project" value="UniProtKB-SubCell"/>
</dbReference>
<evidence type="ECO:0000256" key="4">
    <source>
        <dbReference type="ARBA" id="ARBA00023136"/>
    </source>
</evidence>
<proteinExistence type="inferred from homology"/>
<dbReference type="OrthoDB" id="783419at2759"/>
<gene>
    <name evidence="6" type="ORF">NE237_005783</name>
</gene>
<comment type="caution">
    <text evidence="6">The sequence shown here is derived from an EMBL/GenBank/DDBJ whole genome shotgun (WGS) entry which is preliminary data.</text>
</comment>
<evidence type="ECO:0000256" key="1">
    <source>
        <dbReference type="ARBA" id="ARBA00004167"/>
    </source>
</evidence>
<keyword evidence="7" id="KW-1185">Reference proteome</keyword>
<dbReference type="AlphaFoldDB" id="A0A9Q0KLV2"/>
<keyword evidence="4" id="KW-0472">Membrane</keyword>
<dbReference type="Pfam" id="PF05633">
    <property type="entry name" value="ROH1-like"/>
    <property type="match status" value="1"/>
</dbReference>
<keyword evidence="2" id="KW-0812">Transmembrane</keyword>
<reference evidence="6" key="1">
    <citation type="journal article" date="2023" name="Plant J.">
        <title>The genome of the king protea, Protea cynaroides.</title>
        <authorList>
            <person name="Chang J."/>
            <person name="Duong T.A."/>
            <person name="Schoeman C."/>
            <person name="Ma X."/>
            <person name="Roodt D."/>
            <person name="Barker N."/>
            <person name="Li Z."/>
            <person name="Van de Peer Y."/>
            <person name="Mizrachi E."/>
        </authorList>
    </citation>
    <scope>NUCLEOTIDE SEQUENCE</scope>
    <source>
        <tissue evidence="6">Young leaves</tissue>
    </source>
</reference>
<sequence>MREDEVPLLEEGSEGSVIQRIWVELKKIWQIAGPAIFSRVALYAMTLIYNSSICRTFGKSRPSCNLHCFHCHHLHQFRIFVGYGKRVGEEFLFIMSRILVGFDIDTVMGSAVIDAVVLFRGRDPSHLNKSPLDCLTPDMLDRTVKALDVCNIITRGIDMLRHWHRLAEIALSALK</sequence>
<dbReference type="InterPro" id="IPR008511">
    <property type="entry name" value="ROH1-like"/>
</dbReference>
<dbReference type="PANTHER" id="PTHR31509">
    <property type="entry name" value="BPS1-LIKE PROTEIN"/>
    <property type="match status" value="1"/>
</dbReference>
<keyword evidence="3" id="KW-1133">Transmembrane helix</keyword>
<comment type="similarity">
    <text evidence="5">Belongs to the ROH1 family.</text>
</comment>
<comment type="subcellular location">
    <subcellularLocation>
        <location evidence="1">Membrane</location>
        <topology evidence="1">Single-pass membrane protein</topology>
    </subcellularLocation>
</comment>
<evidence type="ECO:0000256" key="2">
    <source>
        <dbReference type="ARBA" id="ARBA00022692"/>
    </source>
</evidence>